<protein>
    <submittedName>
        <fullName evidence="4">Lysophospholipase L1</fullName>
    </submittedName>
</protein>
<accession>A0A1H9MEM7</accession>
<keyword evidence="5" id="KW-1185">Reference proteome</keyword>
<dbReference type="GO" id="GO:0006629">
    <property type="term" value="P:lipid metabolic process"/>
    <property type="evidence" value="ECO:0007669"/>
    <property type="project" value="InterPro"/>
</dbReference>
<gene>
    <name evidence="4" type="ORF">SAMN05216548_11380</name>
</gene>
<evidence type="ECO:0000256" key="2">
    <source>
        <dbReference type="SAM" id="SignalP"/>
    </source>
</evidence>
<dbReference type="SUPFAM" id="SSF52266">
    <property type="entry name" value="SGNH hydrolase"/>
    <property type="match status" value="1"/>
</dbReference>
<proteinExistence type="predicted"/>
<dbReference type="PROSITE" id="PS01098">
    <property type="entry name" value="LIPASE_GDSL_SER"/>
    <property type="match status" value="1"/>
</dbReference>
<feature type="compositionally biased region" description="Low complexity" evidence="1">
    <location>
        <begin position="275"/>
        <end position="294"/>
    </location>
</feature>
<evidence type="ECO:0000313" key="4">
    <source>
        <dbReference type="EMBL" id="SER21939.1"/>
    </source>
</evidence>
<dbReference type="InterPro" id="IPR013830">
    <property type="entry name" value="SGNH_hydro"/>
</dbReference>
<dbReference type="InterPro" id="IPR036514">
    <property type="entry name" value="SGNH_hydro_sf"/>
</dbReference>
<name>A0A1H9MEM7_9HYPH</name>
<evidence type="ECO:0000256" key="1">
    <source>
        <dbReference type="SAM" id="MobiDB-lite"/>
    </source>
</evidence>
<keyword evidence="2" id="KW-0732">Signal</keyword>
<feature type="region of interest" description="Disordered" evidence="1">
    <location>
        <begin position="222"/>
        <end position="294"/>
    </location>
</feature>
<dbReference type="InterPro" id="IPR051532">
    <property type="entry name" value="Ester_Hydrolysis_Enzymes"/>
</dbReference>
<dbReference type="RefSeq" id="WP_346432152.1">
    <property type="nucleotide sequence ID" value="NZ_FOFG01000013.1"/>
</dbReference>
<evidence type="ECO:0000259" key="3">
    <source>
        <dbReference type="Pfam" id="PF13472"/>
    </source>
</evidence>
<dbReference type="CDD" id="cd01822">
    <property type="entry name" value="Lysophospholipase_L1_like"/>
    <property type="match status" value="1"/>
</dbReference>
<feature type="signal peptide" evidence="2">
    <location>
        <begin position="1"/>
        <end position="32"/>
    </location>
</feature>
<dbReference type="PANTHER" id="PTHR30383">
    <property type="entry name" value="THIOESTERASE 1/PROTEASE 1/LYSOPHOSPHOLIPASE L1"/>
    <property type="match status" value="1"/>
</dbReference>
<feature type="compositionally biased region" description="Acidic residues" evidence="1">
    <location>
        <begin position="224"/>
        <end position="233"/>
    </location>
</feature>
<dbReference type="AlphaFoldDB" id="A0A1H9MEM7"/>
<dbReference type="Proteomes" id="UP000199647">
    <property type="component" value="Unassembled WGS sequence"/>
</dbReference>
<reference evidence="4 5" key="1">
    <citation type="submission" date="2016-10" db="EMBL/GenBank/DDBJ databases">
        <authorList>
            <person name="de Groot N.N."/>
        </authorList>
    </citation>
    <scope>NUCLEOTIDE SEQUENCE [LARGE SCALE GENOMIC DNA]</scope>
    <source>
        <strain evidence="4 5">A52C2</strain>
    </source>
</reference>
<dbReference type="STRING" id="1855383.SAMN05216548_11380"/>
<dbReference type="InterPro" id="IPR008265">
    <property type="entry name" value="Lipase_GDSL_AS"/>
</dbReference>
<organism evidence="4 5">
    <name type="scientific">Faunimonas pinastri</name>
    <dbReference type="NCBI Taxonomy" id="1855383"/>
    <lineage>
        <taxon>Bacteria</taxon>
        <taxon>Pseudomonadati</taxon>
        <taxon>Pseudomonadota</taxon>
        <taxon>Alphaproteobacteria</taxon>
        <taxon>Hyphomicrobiales</taxon>
        <taxon>Afifellaceae</taxon>
        <taxon>Faunimonas</taxon>
    </lineage>
</organism>
<feature type="domain" description="SGNH hydrolase-type esterase" evidence="3">
    <location>
        <begin position="42"/>
        <end position="200"/>
    </location>
</feature>
<dbReference type="PANTHER" id="PTHR30383:SF24">
    <property type="entry name" value="THIOESTERASE 1_PROTEASE 1_LYSOPHOSPHOLIPASE L1"/>
    <property type="match status" value="1"/>
</dbReference>
<evidence type="ECO:0000313" key="5">
    <source>
        <dbReference type="Proteomes" id="UP000199647"/>
    </source>
</evidence>
<feature type="compositionally biased region" description="Low complexity" evidence="1">
    <location>
        <begin position="234"/>
        <end position="267"/>
    </location>
</feature>
<sequence>MRMKANRLPGNAPWAAAALFGTALGLMGPGSAALADPVHIVAFGDSLTAGYGLGPGQSFPEQLEAALKAKGYDVKVDNAGVSGDTTTAALARVDWSVPKDAQAVIVELGGNDALRGIDPEVTRKNLTAILDKLTERDQDVLLAGMKAPPNMGPDFARAFNRIFIQVAAEERVGLYPFFLEGVAADDLVTQSDGIHPTAEGIAKIVKRITPYAEALVKAALAPKDEDDDDDDSAADSAPPDAAAPAGNAPAPAAPSANAPAPAAAAPATPVPATPAPAGATTQGPANTQGTAAPQ</sequence>
<dbReference type="Gene3D" id="3.40.50.1110">
    <property type="entry name" value="SGNH hydrolase"/>
    <property type="match status" value="1"/>
</dbReference>
<dbReference type="EMBL" id="FOFG01000013">
    <property type="protein sequence ID" value="SER21939.1"/>
    <property type="molecule type" value="Genomic_DNA"/>
</dbReference>
<feature type="chain" id="PRO_5011783810" evidence="2">
    <location>
        <begin position="33"/>
        <end position="294"/>
    </location>
</feature>
<dbReference type="GO" id="GO:0004622">
    <property type="term" value="F:phosphatidylcholine lysophospholipase activity"/>
    <property type="evidence" value="ECO:0007669"/>
    <property type="project" value="TreeGrafter"/>
</dbReference>
<dbReference type="Pfam" id="PF13472">
    <property type="entry name" value="Lipase_GDSL_2"/>
    <property type="match status" value="1"/>
</dbReference>